<feature type="domain" description="Methyltransferase" evidence="2">
    <location>
        <begin position="50"/>
        <end position="140"/>
    </location>
</feature>
<sequence length="210" mass="23226">MAQQPWQHLVAAGYDQVADAYVALERAESQWPREQWLGELSGRLPAGSRVLDLGCGDGLPACAALAKDHSVIGADVSSEQVARARRNVPGAEFVVADLTELRYPTGEFDAVTAYYTFDHLPREALGELFTRIAGWLRPGGLLLFCVETEDQPGTVEQWLGAPMFFSSYRPAITRRLVVESGFEILREDLQPQQEGDTTVEYLWILARAGD</sequence>
<evidence type="ECO:0000313" key="3">
    <source>
        <dbReference type="EMBL" id="QSB16249.1"/>
    </source>
</evidence>
<dbReference type="InterPro" id="IPR029063">
    <property type="entry name" value="SAM-dependent_MTases_sf"/>
</dbReference>
<dbReference type="AlphaFoldDB" id="A0A895YL77"/>
<name>A0A895YL77_9ACTN</name>
<dbReference type="Gene3D" id="3.40.50.150">
    <property type="entry name" value="Vaccinia Virus protein VP39"/>
    <property type="match status" value="1"/>
</dbReference>
<evidence type="ECO:0000259" key="2">
    <source>
        <dbReference type="Pfam" id="PF13649"/>
    </source>
</evidence>
<dbReference type="SUPFAM" id="SSF53335">
    <property type="entry name" value="S-adenosyl-L-methionine-dependent methyltransferases"/>
    <property type="match status" value="1"/>
</dbReference>
<dbReference type="Pfam" id="PF13649">
    <property type="entry name" value="Methyltransf_25"/>
    <property type="match status" value="1"/>
</dbReference>
<dbReference type="PANTHER" id="PTHR43861">
    <property type="entry name" value="TRANS-ACONITATE 2-METHYLTRANSFERASE-RELATED"/>
    <property type="match status" value="1"/>
</dbReference>
<dbReference type="EMBL" id="CP070499">
    <property type="protein sequence ID" value="QSB16249.1"/>
    <property type="molecule type" value="Genomic_DNA"/>
</dbReference>
<organism evidence="3 4">
    <name type="scientific">Natronosporangium hydrolyticum</name>
    <dbReference type="NCBI Taxonomy" id="2811111"/>
    <lineage>
        <taxon>Bacteria</taxon>
        <taxon>Bacillati</taxon>
        <taxon>Actinomycetota</taxon>
        <taxon>Actinomycetes</taxon>
        <taxon>Micromonosporales</taxon>
        <taxon>Micromonosporaceae</taxon>
        <taxon>Natronosporangium</taxon>
    </lineage>
</organism>
<dbReference type="InterPro" id="IPR041698">
    <property type="entry name" value="Methyltransf_25"/>
</dbReference>
<accession>A0A895YL77</accession>
<keyword evidence="3" id="KW-0489">Methyltransferase</keyword>
<dbReference type="Proteomes" id="UP000662857">
    <property type="component" value="Chromosome"/>
</dbReference>
<dbReference type="GO" id="GO:0008168">
    <property type="term" value="F:methyltransferase activity"/>
    <property type="evidence" value="ECO:0007669"/>
    <property type="project" value="UniProtKB-KW"/>
</dbReference>
<gene>
    <name evidence="3" type="ORF">JQS43_08135</name>
</gene>
<proteinExistence type="predicted"/>
<dbReference type="CDD" id="cd02440">
    <property type="entry name" value="AdoMet_MTases"/>
    <property type="match status" value="1"/>
</dbReference>
<keyword evidence="1" id="KW-0808">Transferase</keyword>
<evidence type="ECO:0000256" key="1">
    <source>
        <dbReference type="ARBA" id="ARBA00022679"/>
    </source>
</evidence>
<dbReference type="KEGG" id="nhy:JQS43_08135"/>
<reference evidence="3" key="1">
    <citation type="submission" date="2021-02" db="EMBL/GenBank/DDBJ databases">
        <title>Natrosporangium hydrolyticum gen. nov., sp. nov, a haloalkaliphilic actinobacterium from a soda solonchak soil.</title>
        <authorList>
            <person name="Sorokin D.Y."/>
            <person name="Khijniak T.V."/>
            <person name="Zakharycheva A.P."/>
            <person name="Boueva O.V."/>
            <person name="Ariskina E.V."/>
            <person name="Hahnke R.L."/>
            <person name="Bunk B."/>
            <person name="Sproer C."/>
            <person name="Schumann P."/>
            <person name="Evtushenko L.I."/>
            <person name="Kublanov I.V."/>
        </authorList>
    </citation>
    <scope>NUCLEOTIDE SEQUENCE</scope>
    <source>
        <strain evidence="3">DSM 106523</strain>
    </source>
</reference>
<keyword evidence="4" id="KW-1185">Reference proteome</keyword>
<dbReference type="RefSeq" id="WP_239678453.1">
    <property type="nucleotide sequence ID" value="NZ_CP070499.1"/>
</dbReference>
<protein>
    <submittedName>
        <fullName evidence="3">Methyltransferase domain-containing protein</fullName>
    </submittedName>
</protein>
<dbReference type="GO" id="GO:0032259">
    <property type="term" value="P:methylation"/>
    <property type="evidence" value="ECO:0007669"/>
    <property type="project" value="UniProtKB-KW"/>
</dbReference>
<evidence type="ECO:0000313" key="4">
    <source>
        <dbReference type="Proteomes" id="UP000662857"/>
    </source>
</evidence>